<accession>Q17PD5</accession>
<evidence type="ECO:0000313" key="16">
    <source>
        <dbReference type="EMBL" id="EAT48683.1"/>
    </source>
</evidence>
<dbReference type="VEuPathDB" id="VectorBase:AAEL019820"/>
<sequence length="249" mass="25129">MENRTHLTLSNFPLSLCPSRNRSNHSGNNGSNNSSQPSSAGASGPSIHSSENLSNGGGQNGVTTPAGSSTLNGGGSLNGDNFLNNNSTNNGNSNGIVNGNSNGLSGGIGVGVGGGGNILNNNGSGGAGSAGSGSNNNSIDNGIAEICDVPDSVANQKRHVRVIKSDNNGLGISIKGGRENRMPILISKIFRGMAADSAKGLYVGDAILSVNGEDLRDATHEEAVRSLKRAGRVVDLEGKATHLQKFALL</sequence>
<evidence type="ECO:0000256" key="14">
    <source>
        <dbReference type="SAM" id="MobiDB-lite"/>
    </source>
</evidence>
<dbReference type="STRING" id="7159.Q17PD5"/>
<name>Q17PD5_AEDAE</name>
<reference evidence="16" key="2">
    <citation type="journal article" date="2007" name="Science">
        <title>Genome sequence of Aedes aegypti, a major arbovirus vector.</title>
        <authorList>
            <person name="Nene V."/>
            <person name="Wortman J.R."/>
            <person name="Lawson D."/>
            <person name="Haas B."/>
            <person name="Kodira C."/>
            <person name="Tu Z.J."/>
            <person name="Loftus B."/>
            <person name="Xi Z."/>
            <person name="Megy K."/>
            <person name="Grabherr M."/>
            <person name="Ren Q."/>
            <person name="Zdobnov E.M."/>
            <person name="Lobo N.F."/>
            <person name="Campbell K.S."/>
            <person name="Brown S.E."/>
            <person name="Bonaldo M.F."/>
            <person name="Zhu J."/>
            <person name="Sinkins S.P."/>
            <person name="Hogenkamp D.G."/>
            <person name="Amedeo P."/>
            <person name="Arensburger P."/>
            <person name="Atkinson P.W."/>
            <person name="Bidwell S."/>
            <person name="Biedler J."/>
            <person name="Birney E."/>
            <person name="Bruggner R.V."/>
            <person name="Costas J."/>
            <person name="Coy M.R."/>
            <person name="Crabtree J."/>
            <person name="Crawford M."/>
            <person name="Debruyn B."/>
            <person name="Decaprio D."/>
            <person name="Eiglmeier K."/>
            <person name="Eisenstadt E."/>
            <person name="El-Dorry H."/>
            <person name="Gelbart W.M."/>
            <person name="Gomes S.L."/>
            <person name="Hammond M."/>
            <person name="Hannick L.I."/>
            <person name="Hogan J.R."/>
            <person name="Holmes M.H."/>
            <person name="Jaffe D."/>
            <person name="Johnston J.S."/>
            <person name="Kennedy R.C."/>
            <person name="Koo H."/>
            <person name="Kravitz S."/>
            <person name="Kriventseva E.V."/>
            <person name="Kulp D."/>
            <person name="Labutti K."/>
            <person name="Lee E."/>
            <person name="Li S."/>
            <person name="Lovin D.D."/>
            <person name="Mao C."/>
            <person name="Mauceli E."/>
            <person name="Menck C.F."/>
            <person name="Miller J.R."/>
            <person name="Montgomery P."/>
            <person name="Mori A."/>
            <person name="Nascimento A.L."/>
            <person name="Naveira H.F."/>
            <person name="Nusbaum C."/>
            <person name="O'leary S."/>
            <person name="Orvis J."/>
            <person name="Pertea M."/>
            <person name="Quesneville H."/>
            <person name="Reidenbach K.R."/>
            <person name="Rogers Y.H."/>
            <person name="Roth C.W."/>
            <person name="Schneider J.R."/>
            <person name="Schatz M."/>
            <person name="Shumway M."/>
            <person name="Stanke M."/>
            <person name="Stinson E.O."/>
            <person name="Tubio J.M."/>
            <person name="Vanzee J.P."/>
            <person name="Verjovski-Almeida S."/>
            <person name="Werner D."/>
            <person name="White O."/>
            <person name="Wyder S."/>
            <person name="Zeng Q."/>
            <person name="Zhao Q."/>
            <person name="Zhao Y."/>
            <person name="Hill C.A."/>
            <person name="Raikhel A.S."/>
            <person name="Soares M.B."/>
            <person name="Knudson D.L."/>
            <person name="Lee N.H."/>
            <person name="Galagan J."/>
            <person name="Salzberg S.L."/>
            <person name="Paulsen I.T."/>
            <person name="Dimopoulos G."/>
            <person name="Collins F.H."/>
            <person name="Birren B."/>
            <person name="Fraser-Liggett C.M."/>
            <person name="Severson D.W."/>
        </authorList>
    </citation>
    <scope>NUCLEOTIDE SEQUENCE [LARGE SCALE GENOMIC DNA]</scope>
    <source>
        <strain evidence="16">Liverpool</strain>
    </source>
</reference>
<feature type="compositionally biased region" description="Polar residues" evidence="14">
    <location>
        <begin position="1"/>
        <end position="13"/>
    </location>
</feature>
<reference evidence="16" key="3">
    <citation type="submission" date="2012-09" db="EMBL/GenBank/DDBJ databases">
        <authorList>
            <consortium name="VectorBase"/>
        </authorList>
    </citation>
    <scope>NUCLEOTIDE SEQUENCE</scope>
    <source>
        <strain evidence="16">Liverpool</strain>
    </source>
</reference>
<dbReference type="PROSITE" id="PS50106">
    <property type="entry name" value="PDZ"/>
    <property type="match status" value="1"/>
</dbReference>
<evidence type="ECO:0000256" key="2">
    <source>
        <dbReference type="ARBA" id="ARBA00004245"/>
    </source>
</evidence>
<dbReference type="SUPFAM" id="SSF50156">
    <property type="entry name" value="PDZ domain-like"/>
    <property type="match status" value="1"/>
</dbReference>
<evidence type="ECO:0000256" key="11">
    <source>
        <dbReference type="ARBA" id="ARBA00023136"/>
    </source>
</evidence>
<evidence type="ECO:0000256" key="4">
    <source>
        <dbReference type="ARBA" id="ARBA00010798"/>
    </source>
</evidence>
<keyword evidence="8" id="KW-0106">Calcium</keyword>
<dbReference type="HOGENOM" id="CLU_1171634_0_0_1"/>
<keyword evidence="9" id="KW-0112">Calmodulin-binding</keyword>
<keyword evidence="5" id="KW-0963">Cytoplasm</keyword>
<evidence type="ECO:0000256" key="5">
    <source>
        <dbReference type="ARBA" id="ARBA00022490"/>
    </source>
</evidence>
<protein>
    <submittedName>
        <fullName evidence="16">AAEL000371-PA</fullName>
    </submittedName>
</protein>
<dbReference type="InterPro" id="IPR001478">
    <property type="entry name" value="PDZ"/>
</dbReference>
<proteinExistence type="inferred from homology"/>
<evidence type="ECO:0000259" key="15">
    <source>
        <dbReference type="PROSITE" id="PS50106"/>
    </source>
</evidence>
<evidence type="ECO:0000256" key="6">
    <source>
        <dbReference type="ARBA" id="ARBA00022553"/>
    </source>
</evidence>
<gene>
    <name evidence="16" type="ORF">AaeL_AAEL000371</name>
</gene>
<dbReference type="GO" id="GO:0005198">
    <property type="term" value="F:structural molecule activity"/>
    <property type="evidence" value="ECO:0007669"/>
    <property type="project" value="InterPro"/>
</dbReference>
<dbReference type="InterPro" id="IPR036034">
    <property type="entry name" value="PDZ_sf"/>
</dbReference>
<keyword evidence="12" id="KW-0009">Actin-binding</keyword>
<evidence type="ECO:0000313" key="17">
    <source>
        <dbReference type="Proteomes" id="UP000682892"/>
    </source>
</evidence>
<dbReference type="AlphaFoldDB" id="Q17PD5"/>
<dbReference type="SMART" id="SM00228">
    <property type="entry name" value="PDZ"/>
    <property type="match status" value="1"/>
</dbReference>
<dbReference type="Proteomes" id="UP000682892">
    <property type="component" value="Unassembled WGS sequence"/>
</dbReference>
<keyword evidence="6" id="KW-0597">Phosphoprotein</keyword>
<dbReference type="PANTHER" id="PTHR10554">
    <property type="entry name" value="SYNTROPHIN"/>
    <property type="match status" value="1"/>
</dbReference>
<dbReference type="PaxDb" id="7159-AAEL000371-PA"/>
<evidence type="ECO:0000256" key="13">
    <source>
        <dbReference type="ARBA" id="ARBA00023212"/>
    </source>
</evidence>
<evidence type="ECO:0000256" key="10">
    <source>
        <dbReference type="ARBA" id="ARBA00022949"/>
    </source>
</evidence>
<organism evidence="16 17">
    <name type="scientific">Aedes aegypti</name>
    <name type="common">Yellowfever mosquito</name>
    <name type="synonym">Culex aegypti</name>
    <dbReference type="NCBI Taxonomy" id="7159"/>
    <lineage>
        <taxon>Eukaryota</taxon>
        <taxon>Metazoa</taxon>
        <taxon>Ecdysozoa</taxon>
        <taxon>Arthropoda</taxon>
        <taxon>Hexapoda</taxon>
        <taxon>Insecta</taxon>
        <taxon>Pterygota</taxon>
        <taxon>Neoptera</taxon>
        <taxon>Endopterygota</taxon>
        <taxon>Diptera</taxon>
        <taxon>Nematocera</taxon>
        <taxon>Culicoidea</taxon>
        <taxon>Culicidae</taxon>
        <taxon>Culicinae</taxon>
        <taxon>Aedini</taxon>
        <taxon>Aedes</taxon>
        <taxon>Stegomyia</taxon>
    </lineage>
</organism>
<feature type="region of interest" description="Disordered" evidence="14">
    <location>
        <begin position="1"/>
        <end position="86"/>
    </location>
</feature>
<dbReference type="PANTHER" id="PTHR10554:SF12">
    <property type="entry name" value="IP02644P"/>
    <property type="match status" value="1"/>
</dbReference>
<keyword evidence="7" id="KW-0677">Repeat</keyword>
<keyword evidence="13" id="KW-0206">Cytoskeleton</keyword>
<evidence type="ECO:0000256" key="1">
    <source>
        <dbReference type="ARBA" id="ARBA00004184"/>
    </source>
</evidence>
<dbReference type="CDD" id="cd06801">
    <property type="entry name" value="PDZ_syntrophin-like"/>
    <property type="match status" value="1"/>
</dbReference>
<dbReference type="EMBL" id="CH477191">
    <property type="protein sequence ID" value="EAT48683.1"/>
    <property type="molecule type" value="Genomic_DNA"/>
</dbReference>
<dbReference type="GO" id="GO:0005516">
    <property type="term" value="F:calmodulin binding"/>
    <property type="evidence" value="ECO:0007669"/>
    <property type="project" value="UniProtKB-KW"/>
</dbReference>
<dbReference type="OMA" id="DEACEPI"/>
<dbReference type="eggNOG" id="KOG3528">
    <property type="taxonomic scope" value="Eukaryota"/>
</dbReference>
<keyword evidence="11" id="KW-0472">Membrane</keyword>
<dbReference type="InterPro" id="IPR015482">
    <property type="entry name" value="Syntrophin"/>
</dbReference>
<comment type="similarity">
    <text evidence="4">Belongs to the syntrophin family.</text>
</comment>
<feature type="compositionally biased region" description="Low complexity" evidence="14">
    <location>
        <begin position="19"/>
        <end position="50"/>
    </location>
</feature>
<evidence type="ECO:0000256" key="7">
    <source>
        <dbReference type="ARBA" id="ARBA00022737"/>
    </source>
</evidence>
<dbReference type="FunFam" id="2.30.42.10:FF:000052">
    <property type="entry name" value="Syntrophin beta 1"/>
    <property type="match status" value="1"/>
</dbReference>
<reference evidence="16" key="1">
    <citation type="submission" date="2005-10" db="EMBL/GenBank/DDBJ databases">
        <authorList>
            <person name="Loftus B.J."/>
            <person name="Nene V.M."/>
            <person name="Hannick L.I."/>
            <person name="Bidwell S."/>
            <person name="Haas B."/>
            <person name="Amedeo P."/>
            <person name="Orvis J."/>
            <person name="Wortman J.R."/>
            <person name="White O.R."/>
            <person name="Salzberg S."/>
            <person name="Shumway M."/>
            <person name="Koo H."/>
            <person name="Zhao Y."/>
            <person name="Holmes M."/>
            <person name="Miller J."/>
            <person name="Schatz M."/>
            <person name="Pop M."/>
            <person name="Pai G."/>
            <person name="Utterback T."/>
            <person name="Rogers Y.-H."/>
            <person name="Kravitz S."/>
            <person name="Fraser C.M."/>
        </authorList>
    </citation>
    <scope>NUCLEOTIDE SEQUENCE</scope>
    <source>
        <strain evidence="16">Liverpool</strain>
    </source>
</reference>
<dbReference type="GO" id="GO:0070161">
    <property type="term" value="C:anchoring junction"/>
    <property type="evidence" value="ECO:0007669"/>
    <property type="project" value="UniProtKB-SubCell"/>
</dbReference>
<dbReference type="Gene3D" id="2.30.42.10">
    <property type="match status" value="1"/>
</dbReference>
<evidence type="ECO:0000256" key="3">
    <source>
        <dbReference type="ARBA" id="ARBA00004282"/>
    </source>
</evidence>
<feature type="domain" description="PDZ" evidence="15">
    <location>
        <begin position="159"/>
        <end position="236"/>
    </location>
</feature>
<comment type="subcellular location">
    <subcellularLocation>
        <location evidence="3">Cell junction</location>
    </subcellularLocation>
    <subcellularLocation>
        <location evidence="2">Cytoplasm</location>
        <location evidence="2">Cytoskeleton</location>
    </subcellularLocation>
    <subcellularLocation>
        <location evidence="1">Endomembrane system</location>
        <topology evidence="1">Peripheral membrane protein</topology>
    </subcellularLocation>
</comment>
<keyword evidence="10" id="KW-0965">Cell junction</keyword>
<dbReference type="Pfam" id="PF00595">
    <property type="entry name" value="PDZ"/>
    <property type="match status" value="1"/>
</dbReference>
<evidence type="ECO:0000256" key="12">
    <source>
        <dbReference type="ARBA" id="ARBA00023203"/>
    </source>
</evidence>
<dbReference type="GO" id="GO:0012505">
    <property type="term" value="C:endomembrane system"/>
    <property type="evidence" value="ECO:0007669"/>
    <property type="project" value="UniProtKB-SubCell"/>
</dbReference>
<evidence type="ECO:0000256" key="8">
    <source>
        <dbReference type="ARBA" id="ARBA00022837"/>
    </source>
</evidence>
<dbReference type="GO" id="GO:0005856">
    <property type="term" value="C:cytoskeleton"/>
    <property type="evidence" value="ECO:0007669"/>
    <property type="project" value="UniProtKB-SubCell"/>
</dbReference>
<dbReference type="GO" id="GO:0016010">
    <property type="term" value="C:dystrophin-associated glycoprotein complex"/>
    <property type="evidence" value="ECO:0007669"/>
    <property type="project" value="TreeGrafter"/>
</dbReference>
<evidence type="ECO:0000256" key="9">
    <source>
        <dbReference type="ARBA" id="ARBA00022860"/>
    </source>
</evidence>
<dbReference type="GO" id="GO:0003779">
    <property type="term" value="F:actin binding"/>
    <property type="evidence" value="ECO:0007669"/>
    <property type="project" value="UniProtKB-KW"/>
</dbReference>